<name>A0A964BSV4_9CYAN</name>
<gene>
    <name evidence="5" type="ORF">I4641_09520</name>
</gene>
<comment type="similarity">
    <text evidence="1">Belongs to the leucine-binding protein family.</text>
</comment>
<evidence type="ECO:0000256" key="2">
    <source>
        <dbReference type="ARBA" id="ARBA00022729"/>
    </source>
</evidence>
<feature type="domain" description="Leucine-binding protein" evidence="4">
    <location>
        <begin position="133"/>
        <end position="427"/>
    </location>
</feature>
<dbReference type="EMBL" id="JADWDC010000018">
    <property type="protein sequence ID" value="MCC0177215.1"/>
    <property type="molecule type" value="Genomic_DNA"/>
</dbReference>
<evidence type="ECO:0000256" key="1">
    <source>
        <dbReference type="ARBA" id="ARBA00010062"/>
    </source>
</evidence>
<dbReference type="PANTHER" id="PTHR30483">
    <property type="entry name" value="LEUCINE-SPECIFIC-BINDING PROTEIN"/>
    <property type="match status" value="1"/>
</dbReference>
<dbReference type="Proteomes" id="UP000729733">
    <property type="component" value="Unassembled WGS sequence"/>
</dbReference>
<proteinExistence type="inferred from homology"/>
<keyword evidence="6" id="KW-1185">Reference proteome</keyword>
<dbReference type="InterPro" id="IPR051010">
    <property type="entry name" value="BCAA_transport"/>
</dbReference>
<dbReference type="PROSITE" id="PS51257">
    <property type="entry name" value="PROKAR_LIPOPROTEIN"/>
    <property type="match status" value="1"/>
</dbReference>
<feature type="compositionally biased region" description="Polar residues" evidence="3">
    <location>
        <begin position="27"/>
        <end position="46"/>
    </location>
</feature>
<dbReference type="PANTHER" id="PTHR30483:SF6">
    <property type="entry name" value="PERIPLASMIC BINDING PROTEIN OF ABC TRANSPORTER FOR NATURAL AMINO ACIDS"/>
    <property type="match status" value="1"/>
</dbReference>
<dbReference type="InterPro" id="IPR028081">
    <property type="entry name" value="Leu-bd"/>
</dbReference>
<evidence type="ECO:0000256" key="3">
    <source>
        <dbReference type="SAM" id="MobiDB-lite"/>
    </source>
</evidence>
<dbReference type="Gene3D" id="3.40.50.2300">
    <property type="match status" value="2"/>
</dbReference>
<sequence length="484" mass="52123">MDRRIKTKLILLASIAMIGLTGCGTWSSRDSTSDPVGDSQGNTTPDSIAINGLENKISSGEKTLFDEDPNTQKQMAADAYADGDYDRAVSQWQSSLKLQRNDPETLIYANNARIGNNPSYSIGVPVPIDAEINVAKEILRGAAQAQQQINSSGGIKGKPIKLIVANDSNNPDVAKKLAQNFSENPEILGIVGHFSSNVTLEAAQVYQNKGLVVISPTSSSTAISNVGSYVFRTVSSDCFAGNALAEYLLDQIKVKEVAVLYNSASSYSTSLRDVFKSSLENKNGRVVAEFNFSQPNFDIVDILTQIKQKGAKAIAMFPNSSGMNALETLDKTFLVALINQGELPLLGGDSFYKPRTLQLGRQNVVDMIIAVPWHTKNNNSQFSTMANKLWGGGVNWRTVLAYDATMALGEAMKKEPTRSGIQQTLISPEFSAEGAEKKIEFLPTGDRAAEVELVKVVASDNSSFGYDFVTVASPTSDSAVDACQ</sequence>
<evidence type="ECO:0000313" key="5">
    <source>
        <dbReference type="EMBL" id="MCC0177215.1"/>
    </source>
</evidence>
<organism evidence="5 6">
    <name type="scientific">Waterburya agarophytonicola KI4</name>
    <dbReference type="NCBI Taxonomy" id="2874699"/>
    <lineage>
        <taxon>Bacteria</taxon>
        <taxon>Bacillati</taxon>
        <taxon>Cyanobacteriota</taxon>
        <taxon>Cyanophyceae</taxon>
        <taxon>Pleurocapsales</taxon>
        <taxon>Hyellaceae</taxon>
        <taxon>Waterburya</taxon>
        <taxon>Waterburya agarophytonicola</taxon>
    </lineage>
</organism>
<evidence type="ECO:0000313" key="6">
    <source>
        <dbReference type="Proteomes" id="UP000729733"/>
    </source>
</evidence>
<comment type="caution">
    <text evidence="5">The sequence shown here is derived from an EMBL/GenBank/DDBJ whole genome shotgun (WGS) entry which is preliminary data.</text>
</comment>
<dbReference type="CDD" id="cd06268">
    <property type="entry name" value="PBP1_ABC_transporter_LIVBP-like"/>
    <property type="match status" value="1"/>
</dbReference>
<dbReference type="InterPro" id="IPR028082">
    <property type="entry name" value="Peripla_BP_I"/>
</dbReference>
<accession>A0A964BSV4</accession>
<keyword evidence="2" id="KW-0732">Signal</keyword>
<reference evidence="5" key="1">
    <citation type="journal article" date="2021" name="Antonie Van Leeuwenhoek">
        <title>Draft genome and description of Waterburya agarophytonicola gen. nov. sp. nov. (Pleurocapsales, Cyanobacteria): a seaweed symbiont.</title>
        <authorList>
            <person name="Bonthond G."/>
            <person name="Shalygin S."/>
            <person name="Bayer T."/>
            <person name="Weinberger F."/>
        </authorList>
    </citation>
    <scope>NUCLEOTIDE SEQUENCE</scope>
    <source>
        <strain evidence="5">KI4</strain>
    </source>
</reference>
<evidence type="ECO:0000259" key="4">
    <source>
        <dbReference type="Pfam" id="PF13458"/>
    </source>
</evidence>
<dbReference type="AlphaFoldDB" id="A0A964BSV4"/>
<feature type="region of interest" description="Disordered" evidence="3">
    <location>
        <begin position="27"/>
        <end position="50"/>
    </location>
</feature>
<protein>
    <submittedName>
        <fullName evidence="5">Amino acid ABC transporter substrate-binding protein</fullName>
    </submittedName>
</protein>
<dbReference type="SUPFAM" id="SSF53822">
    <property type="entry name" value="Periplasmic binding protein-like I"/>
    <property type="match status" value="1"/>
</dbReference>
<dbReference type="Pfam" id="PF13458">
    <property type="entry name" value="Peripla_BP_6"/>
    <property type="match status" value="1"/>
</dbReference>